<protein>
    <submittedName>
        <fullName evidence="1">Protein of uncharacterized function (DUF2848)</fullName>
    </submittedName>
</protein>
<dbReference type="AlphaFoldDB" id="A0A0E8FEX1"/>
<dbReference type="EMBL" id="UFTT01000002">
    <property type="protein sequence ID" value="SUV65085.1"/>
    <property type="molecule type" value="Genomic_DNA"/>
</dbReference>
<evidence type="ECO:0000313" key="1">
    <source>
        <dbReference type="EMBL" id="SUV65085.1"/>
    </source>
</evidence>
<reference evidence="1 2" key="1">
    <citation type="submission" date="2018-06" db="EMBL/GenBank/DDBJ databases">
        <authorList>
            <consortium name="Pathogen Informatics"/>
            <person name="Doyle S."/>
        </authorList>
    </citation>
    <scope>NUCLEOTIDE SEQUENCE [LARGE SCALE GENOMIC DNA]</scope>
    <source>
        <strain evidence="1 2">NCTC10911</strain>
    </source>
</reference>
<name>A0A0E8FEX1_BORPT</name>
<accession>A0A0E8FEX1</accession>
<dbReference type="Proteomes" id="UP000255014">
    <property type="component" value="Unassembled WGS sequence"/>
</dbReference>
<dbReference type="InterPro" id="IPR021269">
    <property type="entry name" value="DUF2848"/>
</dbReference>
<organism evidence="1 2">
    <name type="scientific">Bordetella pertussis</name>
    <dbReference type="NCBI Taxonomy" id="520"/>
    <lineage>
        <taxon>Bacteria</taxon>
        <taxon>Pseudomonadati</taxon>
        <taxon>Pseudomonadota</taxon>
        <taxon>Betaproteobacteria</taxon>
        <taxon>Burkholderiales</taxon>
        <taxon>Alcaligenaceae</taxon>
        <taxon>Bordetella</taxon>
    </lineage>
</organism>
<sequence length="71" mass="7857">MKIAFQVQADGATRTVETEIRNLVVAGWAGRDRAAIEHHIEELAELGVPRPSSVPLYYRIAENQLSQAGRV</sequence>
<proteinExistence type="predicted"/>
<dbReference type="Pfam" id="PF11010">
    <property type="entry name" value="DUF2848"/>
    <property type="match status" value="1"/>
</dbReference>
<evidence type="ECO:0000313" key="2">
    <source>
        <dbReference type="Proteomes" id="UP000255014"/>
    </source>
</evidence>
<gene>
    <name evidence="1" type="ORF">NCTC10911_02124</name>
</gene>